<gene>
    <name evidence="2" type="ORF">SAMN04487961_1693</name>
</gene>
<protein>
    <recommendedName>
        <fullName evidence="4">Lipoprotein</fullName>
    </recommendedName>
</protein>
<organism evidence="2 3">
    <name type="scientific">Marinobacter pelagius</name>
    <dbReference type="NCBI Taxonomy" id="379482"/>
    <lineage>
        <taxon>Bacteria</taxon>
        <taxon>Pseudomonadati</taxon>
        <taxon>Pseudomonadota</taxon>
        <taxon>Gammaproteobacteria</taxon>
        <taxon>Pseudomonadales</taxon>
        <taxon>Marinobacteraceae</taxon>
        <taxon>Marinobacter</taxon>
    </lineage>
</organism>
<reference evidence="3" key="1">
    <citation type="submission" date="2016-10" db="EMBL/GenBank/DDBJ databases">
        <authorList>
            <person name="Varghese N."/>
            <person name="Submissions S."/>
        </authorList>
    </citation>
    <scope>NUCLEOTIDE SEQUENCE [LARGE SCALE GENOMIC DNA]</scope>
    <source>
        <strain evidence="3">CGMCC 1.6775</strain>
    </source>
</reference>
<keyword evidence="1" id="KW-0732">Signal</keyword>
<accession>A0A1I4V376</accession>
<dbReference type="Proteomes" id="UP000199339">
    <property type="component" value="Unassembled WGS sequence"/>
</dbReference>
<dbReference type="EMBL" id="FOUR01000003">
    <property type="protein sequence ID" value="SFM95430.1"/>
    <property type="molecule type" value="Genomic_DNA"/>
</dbReference>
<dbReference type="RefSeq" id="WP_245777401.1">
    <property type="nucleotide sequence ID" value="NZ_FOUR01000003.1"/>
</dbReference>
<evidence type="ECO:0000256" key="1">
    <source>
        <dbReference type="SAM" id="SignalP"/>
    </source>
</evidence>
<feature type="signal peptide" evidence="1">
    <location>
        <begin position="1"/>
        <end position="27"/>
    </location>
</feature>
<sequence>MKYSFLVAILATALLSGCQTSTYMSSAATDGDGVTCNEIYQAFDAYSRDRQSASAWAQLSSLISPTASNYAEMGVNTASKYYDQIRASANLALSMRGCQPISQ</sequence>
<dbReference type="PROSITE" id="PS51257">
    <property type="entry name" value="PROKAR_LIPOPROTEIN"/>
    <property type="match status" value="1"/>
</dbReference>
<name>A0A1I4V376_9GAMM</name>
<evidence type="ECO:0008006" key="4">
    <source>
        <dbReference type="Google" id="ProtNLM"/>
    </source>
</evidence>
<proteinExistence type="predicted"/>
<evidence type="ECO:0000313" key="3">
    <source>
        <dbReference type="Proteomes" id="UP000199339"/>
    </source>
</evidence>
<evidence type="ECO:0000313" key="2">
    <source>
        <dbReference type="EMBL" id="SFM95430.1"/>
    </source>
</evidence>
<feature type="chain" id="PRO_5011493311" description="Lipoprotein" evidence="1">
    <location>
        <begin position="28"/>
        <end position="103"/>
    </location>
</feature>
<dbReference type="AlphaFoldDB" id="A0A1I4V376"/>
<keyword evidence="3" id="KW-1185">Reference proteome</keyword>